<proteinExistence type="predicted"/>
<evidence type="ECO:0000313" key="1">
    <source>
        <dbReference type="EMBL" id="GMH15674.1"/>
    </source>
</evidence>
<sequence>MFVGILETTFVISLIPFTRLKSKQRALLLCSNASLAPDHFILPYCRENKCELQLRPRLLLCESLHDNPTQFGKQT</sequence>
<accession>A0AAD3XT61</accession>
<keyword evidence="2" id="KW-1185">Reference proteome</keyword>
<protein>
    <submittedName>
        <fullName evidence="1">Uncharacterized protein</fullName>
    </submittedName>
</protein>
<dbReference type="EMBL" id="BSYO01000015">
    <property type="protein sequence ID" value="GMH15674.1"/>
    <property type="molecule type" value="Genomic_DNA"/>
</dbReference>
<name>A0AAD3XT61_NEPGR</name>
<evidence type="ECO:0000313" key="2">
    <source>
        <dbReference type="Proteomes" id="UP001279734"/>
    </source>
</evidence>
<gene>
    <name evidence="1" type="ORF">Nepgr_017515</name>
</gene>
<comment type="caution">
    <text evidence="1">The sequence shown here is derived from an EMBL/GenBank/DDBJ whole genome shotgun (WGS) entry which is preliminary data.</text>
</comment>
<dbReference type="AlphaFoldDB" id="A0AAD3XT61"/>
<organism evidence="1 2">
    <name type="scientific">Nepenthes gracilis</name>
    <name type="common">Slender pitcher plant</name>
    <dbReference type="NCBI Taxonomy" id="150966"/>
    <lineage>
        <taxon>Eukaryota</taxon>
        <taxon>Viridiplantae</taxon>
        <taxon>Streptophyta</taxon>
        <taxon>Embryophyta</taxon>
        <taxon>Tracheophyta</taxon>
        <taxon>Spermatophyta</taxon>
        <taxon>Magnoliopsida</taxon>
        <taxon>eudicotyledons</taxon>
        <taxon>Gunneridae</taxon>
        <taxon>Pentapetalae</taxon>
        <taxon>Caryophyllales</taxon>
        <taxon>Nepenthaceae</taxon>
        <taxon>Nepenthes</taxon>
    </lineage>
</organism>
<dbReference type="Proteomes" id="UP001279734">
    <property type="component" value="Unassembled WGS sequence"/>
</dbReference>
<reference evidence="1" key="1">
    <citation type="submission" date="2023-05" db="EMBL/GenBank/DDBJ databases">
        <title>Nepenthes gracilis genome sequencing.</title>
        <authorList>
            <person name="Fukushima K."/>
        </authorList>
    </citation>
    <scope>NUCLEOTIDE SEQUENCE</scope>
    <source>
        <strain evidence="1">SING2019-196</strain>
    </source>
</reference>